<sequence>MTDQIAIATGAIVCADTIIHGQVTIGTGTVVHPQCRILAEKGPIVIGQNNILAECVTIINTSEEPLVIHNYNTFEVGSTCAGRSVGNHNVVEARGRILSGTVVGNHCVVGPMCATAENDTLEDHTVVFGETMNRRTQTSNPKAQFALYAKHLKYLQDLLPRYNHLRKATA</sequence>
<gene>
    <name evidence="7" type="ORF">IWQ62_006540</name>
</gene>
<keyword evidence="4" id="KW-0963">Cytoplasm</keyword>
<comment type="subcellular location">
    <subcellularLocation>
        <location evidence="1">Cytoplasm</location>
        <location evidence="1">Cytoskeleton</location>
    </subcellularLocation>
</comment>
<dbReference type="AlphaFoldDB" id="A0A9W8AGG8"/>
<evidence type="ECO:0000256" key="1">
    <source>
        <dbReference type="ARBA" id="ARBA00004245"/>
    </source>
</evidence>
<dbReference type="SUPFAM" id="SSF51161">
    <property type="entry name" value="Trimeric LpxA-like enzymes"/>
    <property type="match status" value="1"/>
</dbReference>
<evidence type="ECO:0000313" key="7">
    <source>
        <dbReference type="EMBL" id="KAJ1950604.1"/>
    </source>
</evidence>
<dbReference type="InterPro" id="IPR027777">
    <property type="entry name" value="DCTN6"/>
</dbReference>
<name>A0A9W8AGG8_9FUNG</name>
<proteinExistence type="inferred from homology"/>
<comment type="similarity">
    <text evidence="2">Belongs to the dynactin subunits 5/6 family. Dynactin subunit 6 subfamily.</text>
</comment>
<evidence type="ECO:0000256" key="3">
    <source>
        <dbReference type="ARBA" id="ARBA00016573"/>
    </source>
</evidence>
<dbReference type="InterPro" id="IPR011004">
    <property type="entry name" value="Trimer_LpxA-like_sf"/>
</dbReference>
<keyword evidence="8" id="KW-1185">Reference proteome</keyword>
<dbReference type="PANTHER" id="PTHR13072:SF0">
    <property type="entry name" value="DYNACTIN SUBUNIT 6"/>
    <property type="match status" value="1"/>
</dbReference>
<reference evidence="7" key="1">
    <citation type="submission" date="2022-07" db="EMBL/GenBank/DDBJ databases">
        <title>Phylogenomic reconstructions and comparative analyses of Kickxellomycotina fungi.</title>
        <authorList>
            <person name="Reynolds N.K."/>
            <person name="Stajich J.E."/>
            <person name="Barry K."/>
            <person name="Grigoriev I.V."/>
            <person name="Crous P."/>
            <person name="Smith M.E."/>
        </authorList>
    </citation>
    <scope>NUCLEOTIDE SEQUENCE</scope>
    <source>
        <strain evidence="7">RSA 1196</strain>
    </source>
</reference>
<evidence type="ECO:0000313" key="8">
    <source>
        <dbReference type="Proteomes" id="UP001150925"/>
    </source>
</evidence>
<dbReference type="GO" id="GO:0005869">
    <property type="term" value="C:dynactin complex"/>
    <property type="evidence" value="ECO:0007669"/>
    <property type="project" value="InterPro"/>
</dbReference>
<evidence type="ECO:0000256" key="2">
    <source>
        <dbReference type="ARBA" id="ARBA00007719"/>
    </source>
</evidence>
<comment type="caution">
    <text evidence="7">The sequence shown here is derived from an EMBL/GenBank/DDBJ whole genome shotgun (WGS) entry which is preliminary data.</text>
</comment>
<protein>
    <recommendedName>
        <fullName evidence="3">Dynactin subunit 6</fullName>
    </recommendedName>
</protein>
<dbReference type="GO" id="GO:0070840">
    <property type="term" value="F:dynein complex binding"/>
    <property type="evidence" value="ECO:0007669"/>
    <property type="project" value="TreeGrafter"/>
</dbReference>
<dbReference type="GO" id="GO:0007052">
    <property type="term" value="P:mitotic spindle organization"/>
    <property type="evidence" value="ECO:0007669"/>
    <property type="project" value="TreeGrafter"/>
</dbReference>
<accession>A0A9W8AGG8</accession>
<dbReference type="Proteomes" id="UP001150925">
    <property type="component" value="Unassembled WGS sequence"/>
</dbReference>
<dbReference type="CDD" id="cd04646">
    <property type="entry name" value="LbH_Dynactin_6"/>
    <property type="match status" value="1"/>
</dbReference>
<dbReference type="Gene3D" id="2.160.10.10">
    <property type="entry name" value="Hexapeptide repeat proteins"/>
    <property type="match status" value="1"/>
</dbReference>
<dbReference type="OrthoDB" id="2355at2759"/>
<comment type="function">
    <text evidence="6">Part of the dynactin complex that activates the molecular motor dynein for ultra-processive transport along microtubules.</text>
</comment>
<organism evidence="7 8">
    <name type="scientific">Dispira parvispora</name>
    <dbReference type="NCBI Taxonomy" id="1520584"/>
    <lineage>
        <taxon>Eukaryota</taxon>
        <taxon>Fungi</taxon>
        <taxon>Fungi incertae sedis</taxon>
        <taxon>Zoopagomycota</taxon>
        <taxon>Kickxellomycotina</taxon>
        <taxon>Dimargaritomycetes</taxon>
        <taxon>Dimargaritales</taxon>
        <taxon>Dimargaritaceae</taxon>
        <taxon>Dispira</taxon>
    </lineage>
</organism>
<evidence type="ECO:0000256" key="4">
    <source>
        <dbReference type="ARBA" id="ARBA00022490"/>
    </source>
</evidence>
<evidence type="ECO:0000256" key="5">
    <source>
        <dbReference type="ARBA" id="ARBA00023212"/>
    </source>
</evidence>
<evidence type="ECO:0000256" key="6">
    <source>
        <dbReference type="ARBA" id="ARBA00034687"/>
    </source>
</evidence>
<dbReference type="EMBL" id="JANBPY010003693">
    <property type="protein sequence ID" value="KAJ1950604.1"/>
    <property type="molecule type" value="Genomic_DNA"/>
</dbReference>
<keyword evidence="5" id="KW-0206">Cytoskeleton</keyword>
<dbReference type="PANTHER" id="PTHR13072">
    <property type="entry name" value="DYNACTIN 6"/>
    <property type="match status" value="1"/>
</dbReference>